<proteinExistence type="predicted"/>
<dbReference type="SUPFAM" id="SSF52540">
    <property type="entry name" value="P-loop containing nucleoside triphosphate hydrolases"/>
    <property type="match status" value="1"/>
</dbReference>
<dbReference type="InterPro" id="IPR011704">
    <property type="entry name" value="ATPase_dyneun-rel_AAA"/>
</dbReference>
<dbReference type="Gene3D" id="3.40.50.300">
    <property type="entry name" value="P-loop containing nucleotide triphosphate hydrolases"/>
    <property type="match status" value="1"/>
</dbReference>
<dbReference type="RefSeq" id="WP_071062960.1">
    <property type="nucleotide sequence ID" value="NZ_MKIE01000004.1"/>
</dbReference>
<dbReference type="Proteomes" id="UP000180254">
    <property type="component" value="Unassembled WGS sequence"/>
</dbReference>
<dbReference type="Pfam" id="PF07728">
    <property type="entry name" value="AAA_5"/>
    <property type="match status" value="1"/>
</dbReference>
<accession>A0A1S1V704</accession>
<dbReference type="InterPro" id="IPR027417">
    <property type="entry name" value="P-loop_NTPase"/>
</dbReference>
<evidence type="ECO:0000313" key="3">
    <source>
        <dbReference type="Proteomes" id="UP000180254"/>
    </source>
</evidence>
<evidence type="ECO:0000313" key="2">
    <source>
        <dbReference type="EMBL" id="OHW62284.1"/>
    </source>
</evidence>
<protein>
    <recommendedName>
        <fullName evidence="1">ATPase dynein-related AAA domain-containing protein</fullName>
    </recommendedName>
</protein>
<organism evidence="2 3">
    <name type="scientific">Andreesenia angusta</name>
    <dbReference type="NCBI Taxonomy" id="39480"/>
    <lineage>
        <taxon>Bacteria</taxon>
        <taxon>Bacillati</taxon>
        <taxon>Bacillota</taxon>
        <taxon>Tissierellia</taxon>
        <taxon>Tissierellales</taxon>
        <taxon>Gottschalkiaceae</taxon>
        <taxon>Andreesenia</taxon>
    </lineage>
</organism>
<gene>
    <name evidence="2" type="ORF">EUAN_13540</name>
</gene>
<reference evidence="2 3" key="1">
    <citation type="submission" date="2016-09" db="EMBL/GenBank/DDBJ databases">
        <title>Genome sequence of Eubacterium angustum.</title>
        <authorList>
            <person name="Poehlein A."/>
            <person name="Daniel R."/>
        </authorList>
    </citation>
    <scope>NUCLEOTIDE SEQUENCE [LARGE SCALE GENOMIC DNA]</scope>
    <source>
        <strain evidence="2 3">DSM 1989</strain>
    </source>
</reference>
<dbReference type="EMBL" id="MKIE01000004">
    <property type="protein sequence ID" value="OHW62284.1"/>
    <property type="molecule type" value="Genomic_DNA"/>
</dbReference>
<keyword evidence="3" id="KW-1185">Reference proteome</keyword>
<sequence>MFIESAENQTKLKTSNNCYLLGVLATSERIFPRVGEDQDYITTFANSYSLDMIFYVKSLSIEPDPIIEFLSGSNPLNPLYIGLYNDTEFSQDMDYRHATTFQERRAIIEEKLKDKLIIFKPKINFGNDNKPRKNLEIISVKSLDNISQDIEYIPVPKVNNTDNFEKKIFKKDFITFEDYSHAQESPEFVVSGDYLYQNEIDWRKHETTDYVWRCEDPKRIKRIKLGDFKDAIIDCTDNLVFIDKNFNINNLEGYTYLLQDDLALEVVKTENYINSEEENTEASFLEEFKNYAKVKEKLCYSDVDLANFHTCIKTNPLTILAGMSGTGKTQLALAYAKMLDLSEENKTLLFLPISPSYTEPSDLLGYFNNMNGLFVPSETGLADILIHASNNPEKMHMVIFDEMNLSQVEYWFAPFISLLEKKPRERKLNLYSSNTHCINSHIYKSSVILGENILFVGTINLDETTKDFSDRLLDRANLIFLNKKSFMDYRIEQEYAKDVKLSFGESICDSYDIFSSWVSSESPIEMFGEEELVFFDELHDMIQKFDSQKGVSFRVVRKIGEYLINIPVDEEGKAYIPREDALDLVIRQRIITKLKGTRKQYEKLIGIVECEGEEPKNSILYTLFSSAESNKISHFNETKKEICRKAKDLYTYGYTS</sequence>
<feature type="domain" description="ATPase dynein-related AAA" evidence="1">
    <location>
        <begin position="319"/>
        <end position="475"/>
    </location>
</feature>
<dbReference type="STRING" id="39480.EUAN_13540"/>
<dbReference type="AlphaFoldDB" id="A0A1S1V704"/>
<dbReference type="GO" id="GO:0016887">
    <property type="term" value="F:ATP hydrolysis activity"/>
    <property type="evidence" value="ECO:0007669"/>
    <property type="project" value="InterPro"/>
</dbReference>
<evidence type="ECO:0000259" key="1">
    <source>
        <dbReference type="Pfam" id="PF07728"/>
    </source>
</evidence>
<comment type="caution">
    <text evidence="2">The sequence shown here is derived from an EMBL/GenBank/DDBJ whole genome shotgun (WGS) entry which is preliminary data.</text>
</comment>
<name>A0A1S1V704_9FIRM</name>
<dbReference type="GO" id="GO:0005524">
    <property type="term" value="F:ATP binding"/>
    <property type="evidence" value="ECO:0007669"/>
    <property type="project" value="InterPro"/>
</dbReference>